<accession>A0A6H1PC95</accession>
<dbReference type="SUPFAM" id="SSF51735">
    <property type="entry name" value="NAD(P)-binding Rossmann-fold domains"/>
    <property type="match status" value="1"/>
</dbReference>
<comment type="similarity">
    <text evidence="1">Belongs to the UDP-glucose/GDP-mannose dehydrogenase family.</text>
</comment>
<dbReference type="EMBL" id="CP051128">
    <property type="protein sequence ID" value="QIZ11206.1"/>
    <property type="molecule type" value="Genomic_DNA"/>
</dbReference>
<dbReference type="PANTHER" id="PTHR43491">
    <property type="entry name" value="UDP-N-ACETYL-D-MANNOSAMINE DEHYDROGENASE"/>
    <property type="match status" value="1"/>
</dbReference>
<dbReference type="PIRSF" id="PIRSF500136">
    <property type="entry name" value="UDP_ManNAc_DH"/>
    <property type="match status" value="1"/>
</dbReference>
<reference evidence="3 4" key="1">
    <citation type="submission" date="2020-04" db="EMBL/GenBank/DDBJ databases">
        <title>Genome-Wide Identification of 5-Methylcytosine Sites in Bacterial Genomes By High-Throughput Sequencing of MspJI Restriction Fragments.</title>
        <authorList>
            <person name="Wu V."/>
        </authorList>
    </citation>
    <scope>NUCLEOTIDE SEQUENCE [LARGE SCALE GENOMIC DNA]</scope>
    <source>
        <strain evidence="3 4">S2</strain>
    </source>
</reference>
<dbReference type="Gene3D" id="3.40.50.720">
    <property type="entry name" value="NAD(P)-binding Rossmann-like Domain"/>
    <property type="match status" value="1"/>
</dbReference>
<feature type="domain" description="UDP-glucose/GDP-mannose dehydrogenase N-terminal" evidence="2">
    <location>
        <begin position="1"/>
        <end position="93"/>
    </location>
</feature>
<evidence type="ECO:0000259" key="2">
    <source>
        <dbReference type="Pfam" id="PF03721"/>
    </source>
</evidence>
<dbReference type="Pfam" id="PF03721">
    <property type="entry name" value="UDPG_MGDP_dh_N"/>
    <property type="match status" value="1"/>
</dbReference>
<evidence type="ECO:0000313" key="3">
    <source>
        <dbReference type="EMBL" id="QIZ11206.1"/>
    </source>
</evidence>
<protein>
    <submittedName>
        <fullName evidence="3">NAD(P)-binding domain-containing protein</fullName>
    </submittedName>
</protein>
<sequence length="124" mass="13461">MGLGDVGLPLALLFAKKGFDVIGIDVDQRKVNSLKQHTSYIPDISNEEIKQVTTSGKFTANANYQSANKVDVIIICVPTPLTTSPTPDLRINRGTIKQSRLYAVINGSLGCSPSKNSRPRKAYL</sequence>
<dbReference type="InterPro" id="IPR017476">
    <property type="entry name" value="UDP-Glc/GDP-Man"/>
</dbReference>
<dbReference type="GO" id="GO:0051287">
    <property type="term" value="F:NAD binding"/>
    <property type="evidence" value="ECO:0007669"/>
    <property type="project" value="InterPro"/>
</dbReference>
<dbReference type="PIRSF" id="PIRSF000124">
    <property type="entry name" value="UDPglc_GDPman_dh"/>
    <property type="match status" value="1"/>
</dbReference>
<organism evidence="3 4">
    <name type="scientific">Priestia megaterium</name>
    <name type="common">Bacillus megaterium</name>
    <dbReference type="NCBI Taxonomy" id="1404"/>
    <lineage>
        <taxon>Bacteria</taxon>
        <taxon>Bacillati</taxon>
        <taxon>Bacillota</taxon>
        <taxon>Bacilli</taxon>
        <taxon>Bacillales</taxon>
        <taxon>Bacillaceae</taxon>
        <taxon>Priestia</taxon>
    </lineage>
</organism>
<name>A0A6H1PC95_PRIMG</name>
<dbReference type="InterPro" id="IPR036291">
    <property type="entry name" value="NAD(P)-bd_dom_sf"/>
</dbReference>
<dbReference type="Proteomes" id="UP000501868">
    <property type="component" value="Chromosome"/>
</dbReference>
<dbReference type="AlphaFoldDB" id="A0A6H1PC95"/>
<evidence type="ECO:0000256" key="1">
    <source>
        <dbReference type="ARBA" id="ARBA00006601"/>
    </source>
</evidence>
<dbReference type="GO" id="GO:0016616">
    <property type="term" value="F:oxidoreductase activity, acting on the CH-OH group of donors, NAD or NADP as acceptor"/>
    <property type="evidence" value="ECO:0007669"/>
    <property type="project" value="InterPro"/>
</dbReference>
<dbReference type="InterPro" id="IPR001732">
    <property type="entry name" value="UDP-Glc/GDP-Man_DH_N"/>
</dbReference>
<dbReference type="GO" id="GO:0016628">
    <property type="term" value="F:oxidoreductase activity, acting on the CH-CH group of donors, NAD or NADP as acceptor"/>
    <property type="evidence" value="ECO:0007669"/>
    <property type="project" value="InterPro"/>
</dbReference>
<proteinExistence type="inferred from homology"/>
<dbReference type="InterPro" id="IPR028359">
    <property type="entry name" value="UDP_ManNAc/GlcNAc_DH"/>
</dbReference>
<evidence type="ECO:0000313" key="4">
    <source>
        <dbReference type="Proteomes" id="UP000501868"/>
    </source>
</evidence>
<gene>
    <name evidence="3" type="ORF">HFZ78_31335</name>
</gene>
<reference evidence="3 4" key="2">
    <citation type="submission" date="2020-04" db="EMBL/GenBank/DDBJ databases">
        <authorList>
            <person name="Fomenkov A."/>
            <person name="Anton B.P."/>
            <person name="Roberts R.J."/>
        </authorList>
    </citation>
    <scope>NUCLEOTIDE SEQUENCE [LARGE SCALE GENOMIC DNA]</scope>
    <source>
        <strain evidence="3 4">S2</strain>
    </source>
</reference>
<dbReference type="PANTHER" id="PTHR43491:SF2">
    <property type="entry name" value="UDP-N-ACETYL-D-MANNOSAMINE DEHYDROGENASE"/>
    <property type="match status" value="1"/>
</dbReference>
<dbReference type="GO" id="GO:0000271">
    <property type="term" value="P:polysaccharide biosynthetic process"/>
    <property type="evidence" value="ECO:0007669"/>
    <property type="project" value="InterPro"/>
</dbReference>